<dbReference type="GO" id="GO:0031469">
    <property type="term" value="C:bacterial microcompartment"/>
    <property type="evidence" value="ECO:0007669"/>
    <property type="project" value="UniProtKB-SubCell"/>
</dbReference>
<comment type="caution">
    <text evidence="5">The sequence shown here is derived from an EMBL/GenBank/DDBJ whole genome shotgun (WGS) entry which is preliminary data.</text>
</comment>
<dbReference type="InterPro" id="IPR044872">
    <property type="entry name" value="CcmK/CsoS1_BMC"/>
</dbReference>
<dbReference type="PANTHER" id="PTHR33941:SF11">
    <property type="entry name" value="BACTERIAL MICROCOMPARTMENT SHELL PROTEIN PDUJ"/>
    <property type="match status" value="1"/>
</dbReference>
<protein>
    <submittedName>
        <fullName evidence="5">BMC domain-containing protein</fullName>
    </submittedName>
</protein>
<dbReference type="AlphaFoldDB" id="A0A5D0WUH1"/>
<comment type="subcellular location">
    <subcellularLocation>
        <location evidence="1">Bacterial microcompartment</location>
    </subcellularLocation>
</comment>
<dbReference type="InterPro" id="IPR000249">
    <property type="entry name" value="BMC_dom"/>
</dbReference>
<dbReference type="SMART" id="SM00877">
    <property type="entry name" value="BMC"/>
    <property type="match status" value="1"/>
</dbReference>
<gene>
    <name evidence="5" type="ORF">FXB42_03525</name>
</gene>
<dbReference type="SUPFAM" id="SSF143414">
    <property type="entry name" value="CcmK-like"/>
    <property type="match status" value="1"/>
</dbReference>
<dbReference type="InterPro" id="IPR050575">
    <property type="entry name" value="BMC_shell"/>
</dbReference>
<feature type="domain" description="BMC" evidence="4">
    <location>
        <begin position="6"/>
        <end position="91"/>
    </location>
</feature>
<comment type="similarity">
    <text evidence="3">Belongs to the bacterial microcompartments protein family.</text>
</comment>
<evidence type="ECO:0000313" key="6">
    <source>
        <dbReference type="Proteomes" id="UP000322619"/>
    </source>
</evidence>
<evidence type="ECO:0000313" key="5">
    <source>
        <dbReference type="EMBL" id="TYC87952.1"/>
    </source>
</evidence>
<name>A0A5D0WUH1_9FIRM</name>
<dbReference type="PROSITE" id="PS51930">
    <property type="entry name" value="BMC_2"/>
    <property type="match status" value="1"/>
</dbReference>
<dbReference type="Gene3D" id="3.30.70.1710">
    <property type="match status" value="1"/>
</dbReference>
<accession>A0A5D0WUH1</accession>
<evidence type="ECO:0000256" key="1">
    <source>
        <dbReference type="ARBA" id="ARBA00024322"/>
    </source>
</evidence>
<dbReference type="EMBL" id="VSLA01000003">
    <property type="protein sequence ID" value="TYC87952.1"/>
    <property type="molecule type" value="Genomic_DNA"/>
</dbReference>
<evidence type="ECO:0000259" key="4">
    <source>
        <dbReference type="PROSITE" id="PS51930"/>
    </source>
</evidence>
<sequence>MAENEAIAIVELHGLPTAIAFADTAVKAANVKLIGYELSKGEGLVSVKIKGNVGAIKAAVNAGSVTAALVGGVYGKIIIPRPSESLERMIRNKETVGYDESGCDVSDDSLIVDSNQEVTIREEVIICVVDNQNNDNEKIEIKVTCNLCHKPECKRKKGEPRSVCIEFSK</sequence>
<dbReference type="CDD" id="cd07045">
    <property type="entry name" value="BMC_CcmK_like"/>
    <property type="match status" value="1"/>
</dbReference>
<dbReference type="InterPro" id="IPR037233">
    <property type="entry name" value="CcmK-like_sf"/>
</dbReference>
<evidence type="ECO:0000256" key="3">
    <source>
        <dbReference type="PROSITE-ProRule" id="PRU01278"/>
    </source>
</evidence>
<reference evidence="5 6" key="1">
    <citation type="submission" date="2019-08" db="EMBL/GenBank/DDBJ databases">
        <title>Isolation and enrichment of carboxydotrophic bacteria from anaerobic sludge for the production of bio-based chemicals from syngas.</title>
        <authorList>
            <person name="Antares A.L."/>
            <person name="Moreira J."/>
            <person name="Diender M."/>
            <person name="Parshina S.N."/>
            <person name="Stams A.J.M."/>
            <person name="Alves M."/>
            <person name="Alves J.I."/>
            <person name="Sousa D.Z."/>
        </authorList>
    </citation>
    <scope>NUCLEOTIDE SEQUENCE [LARGE SCALE GENOMIC DNA]</scope>
    <source>
        <strain evidence="5 6">JM</strain>
    </source>
</reference>
<organism evidence="5 6">
    <name type="scientific">Acetobacterium wieringae</name>
    <dbReference type="NCBI Taxonomy" id="52694"/>
    <lineage>
        <taxon>Bacteria</taxon>
        <taxon>Bacillati</taxon>
        <taxon>Bacillota</taxon>
        <taxon>Clostridia</taxon>
        <taxon>Eubacteriales</taxon>
        <taxon>Eubacteriaceae</taxon>
        <taxon>Acetobacterium</taxon>
    </lineage>
</organism>
<evidence type="ECO:0000256" key="2">
    <source>
        <dbReference type="ARBA" id="ARBA00024446"/>
    </source>
</evidence>
<dbReference type="Proteomes" id="UP000322619">
    <property type="component" value="Unassembled WGS sequence"/>
</dbReference>
<keyword evidence="2" id="KW-1283">Bacterial microcompartment</keyword>
<dbReference type="PANTHER" id="PTHR33941">
    <property type="entry name" value="PROPANEDIOL UTILIZATION PROTEIN PDUA"/>
    <property type="match status" value="1"/>
</dbReference>
<proteinExistence type="inferred from homology"/>
<dbReference type="RefSeq" id="WP_148636719.1">
    <property type="nucleotide sequence ID" value="NZ_VSLA01000003.1"/>
</dbReference>
<dbReference type="Pfam" id="PF00936">
    <property type="entry name" value="BMC"/>
    <property type="match status" value="1"/>
</dbReference>